<sequence length="351" mass="40185">MKKIVAFGSGNALAAICGVINSNSQSDMSVHRVAEVKDKPISLEDLYWIKNADAYLVDGTWGSTNPARQWKPDKIYAEDSKLAHGRPSTGVRSARMEFINVFVQELAKMYNKKVIVTESATLSRIKCNYIDSWYKNTGPRYYRMGLGHWTYGRTKWCKVDNSNPSRLHTMIEKTEKKNKIKLQNIEPHQWKNNKDGAVLIIPGLEYDPTSSVSVPEFIKTSVERVRLATNRKIIVKPHPLSKIVVKDLVKDVEVLPRETKLRTIVDRVYCGVLGESTSIFELINLGIPCITSKWNFGIELNNTSIDRIEKIYYATPLEVLNWYKMVSHTEFGMSEFNSHLIIPYIKELLQR</sequence>
<gene>
    <name evidence="1" type="ORF">METZ01_LOCUS275939</name>
</gene>
<name>A0A382KHL3_9ZZZZ</name>
<dbReference type="EMBL" id="UINC01080286">
    <property type="protein sequence ID" value="SVC23085.1"/>
    <property type="molecule type" value="Genomic_DNA"/>
</dbReference>
<proteinExistence type="predicted"/>
<accession>A0A382KHL3</accession>
<organism evidence="1">
    <name type="scientific">marine metagenome</name>
    <dbReference type="NCBI Taxonomy" id="408172"/>
    <lineage>
        <taxon>unclassified sequences</taxon>
        <taxon>metagenomes</taxon>
        <taxon>ecological metagenomes</taxon>
    </lineage>
</organism>
<dbReference type="AlphaFoldDB" id="A0A382KHL3"/>
<evidence type="ECO:0000313" key="1">
    <source>
        <dbReference type="EMBL" id="SVC23085.1"/>
    </source>
</evidence>
<reference evidence="1" key="1">
    <citation type="submission" date="2018-05" db="EMBL/GenBank/DDBJ databases">
        <authorList>
            <person name="Lanie J.A."/>
            <person name="Ng W.-L."/>
            <person name="Kazmierczak K.M."/>
            <person name="Andrzejewski T.M."/>
            <person name="Davidsen T.M."/>
            <person name="Wayne K.J."/>
            <person name="Tettelin H."/>
            <person name="Glass J.I."/>
            <person name="Rusch D."/>
            <person name="Podicherti R."/>
            <person name="Tsui H.-C.T."/>
            <person name="Winkler M.E."/>
        </authorList>
    </citation>
    <scope>NUCLEOTIDE SEQUENCE</scope>
</reference>
<protein>
    <submittedName>
        <fullName evidence="1">Uncharacterized protein</fullName>
    </submittedName>
</protein>